<dbReference type="PANTHER" id="PTHR30558">
    <property type="entry name" value="EXBD MEMBRANE COMPONENT OF PMF-DRIVEN MACROMOLECULE IMPORT SYSTEM"/>
    <property type="match status" value="1"/>
</dbReference>
<dbReference type="GO" id="GO:0015031">
    <property type="term" value="P:protein transport"/>
    <property type="evidence" value="ECO:0007669"/>
    <property type="project" value="UniProtKB-KW"/>
</dbReference>
<evidence type="ECO:0000256" key="5">
    <source>
        <dbReference type="ARBA" id="ARBA00022989"/>
    </source>
</evidence>
<comment type="caution">
    <text evidence="8">The sequence shown here is derived from an EMBL/GenBank/DDBJ whole genome shotgun (WGS) entry which is preliminary data.</text>
</comment>
<evidence type="ECO:0000256" key="4">
    <source>
        <dbReference type="ARBA" id="ARBA00022692"/>
    </source>
</evidence>
<keyword evidence="7" id="KW-0813">Transport</keyword>
<evidence type="ECO:0000313" key="8">
    <source>
        <dbReference type="EMBL" id="PHZ86295.1"/>
    </source>
</evidence>
<dbReference type="GO" id="GO:0005886">
    <property type="term" value="C:plasma membrane"/>
    <property type="evidence" value="ECO:0007669"/>
    <property type="project" value="UniProtKB-SubCell"/>
</dbReference>
<dbReference type="InParanoid" id="A0A2G4YVF4"/>
<keyword evidence="6" id="KW-0472">Membrane</keyword>
<evidence type="ECO:0000256" key="6">
    <source>
        <dbReference type="ARBA" id="ARBA00023136"/>
    </source>
</evidence>
<dbReference type="OrthoDB" id="5456447at2"/>
<sequence length="118" mass="13081">MTPMLDIVFIMLIFFIVTASFLKESGLPLNVPENSPPTTKDRVSLILQVSESNEVLFGARRIDIRAVGANLKRKMSELDNPSVVVRAHPGARTDTLMQVVDRVHDAGVHDFIVSPIKE</sequence>
<accession>A0A2G4YVF4</accession>
<keyword evidence="3" id="KW-1003">Cell membrane</keyword>
<dbReference type="InterPro" id="IPR003400">
    <property type="entry name" value="ExbD"/>
</dbReference>
<evidence type="ECO:0000256" key="3">
    <source>
        <dbReference type="ARBA" id="ARBA00022475"/>
    </source>
</evidence>
<dbReference type="Proteomes" id="UP000229730">
    <property type="component" value="Unassembled WGS sequence"/>
</dbReference>
<name>A0A2G4YVF4_9PROT</name>
<comment type="similarity">
    <text evidence="2 7">Belongs to the ExbD/TolR family.</text>
</comment>
<dbReference type="Pfam" id="PF02472">
    <property type="entry name" value="ExbD"/>
    <property type="match status" value="1"/>
</dbReference>
<evidence type="ECO:0000313" key="9">
    <source>
        <dbReference type="Proteomes" id="UP000229730"/>
    </source>
</evidence>
<comment type="subcellular location">
    <subcellularLocation>
        <location evidence="1">Cell membrane</location>
        <topology evidence="1">Single-pass membrane protein</topology>
    </subcellularLocation>
    <subcellularLocation>
        <location evidence="7">Cell membrane</location>
        <topology evidence="7">Single-pass type II membrane protein</topology>
    </subcellularLocation>
</comment>
<keyword evidence="9" id="KW-1185">Reference proteome</keyword>
<reference evidence="8 9" key="1">
    <citation type="submission" date="2017-10" db="EMBL/GenBank/DDBJ databases">
        <title>Frigbacter circumglobatus gen. nov. sp. nov., isolated from sediment cultured in situ.</title>
        <authorList>
            <person name="Zhao Z."/>
        </authorList>
    </citation>
    <scope>NUCLEOTIDE SEQUENCE [LARGE SCALE GENOMIC DNA]</scope>
    <source>
        <strain evidence="8 9">ZYL</strain>
    </source>
</reference>
<evidence type="ECO:0000256" key="7">
    <source>
        <dbReference type="RuleBase" id="RU003879"/>
    </source>
</evidence>
<dbReference type="GO" id="GO:0022857">
    <property type="term" value="F:transmembrane transporter activity"/>
    <property type="evidence" value="ECO:0007669"/>
    <property type="project" value="InterPro"/>
</dbReference>
<proteinExistence type="inferred from homology"/>
<dbReference type="EMBL" id="PDEM01000009">
    <property type="protein sequence ID" value="PHZ86295.1"/>
    <property type="molecule type" value="Genomic_DNA"/>
</dbReference>
<evidence type="ECO:0000256" key="1">
    <source>
        <dbReference type="ARBA" id="ARBA00004162"/>
    </source>
</evidence>
<keyword evidence="4 7" id="KW-0812">Transmembrane</keyword>
<organism evidence="8 9">
    <name type="scientific">Paremcibacter congregatus</name>
    <dbReference type="NCBI Taxonomy" id="2043170"/>
    <lineage>
        <taxon>Bacteria</taxon>
        <taxon>Pseudomonadati</taxon>
        <taxon>Pseudomonadota</taxon>
        <taxon>Alphaproteobacteria</taxon>
        <taxon>Emcibacterales</taxon>
        <taxon>Emcibacteraceae</taxon>
        <taxon>Paremcibacter</taxon>
    </lineage>
</organism>
<dbReference type="AlphaFoldDB" id="A0A2G4YVF4"/>
<keyword evidence="5" id="KW-1133">Transmembrane helix</keyword>
<dbReference type="PANTHER" id="PTHR30558:SF13">
    <property type="entry name" value="BIOPOLYMER TRANSPORT PROTEIN EXBD2"/>
    <property type="match status" value="1"/>
</dbReference>
<dbReference type="Gene3D" id="3.30.420.270">
    <property type="match status" value="1"/>
</dbReference>
<evidence type="ECO:0000256" key="2">
    <source>
        <dbReference type="ARBA" id="ARBA00005811"/>
    </source>
</evidence>
<protein>
    <submittedName>
        <fullName evidence="8">Biopolymer transporter ExbD</fullName>
    </submittedName>
</protein>
<gene>
    <name evidence="8" type="ORF">CRD36_02145</name>
</gene>
<keyword evidence="7" id="KW-0653">Protein transport</keyword>